<dbReference type="EMBL" id="JBHSCZ010000001">
    <property type="protein sequence ID" value="MFC4261859.1"/>
    <property type="molecule type" value="Genomic_DNA"/>
</dbReference>
<reference evidence="4" key="1">
    <citation type="journal article" date="2019" name="Int. J. Syst. Evol. Microbiol.">
        <title>The Global Catalogue of Microorganisms (GCM) 10K type strain sequencing project: providing services to taxonomists for standard genome sequencing and annotation.</title>
        <authorList>
            <consortium name="The Broad Institute Genomics Platform"/>
            <consortium name="The Broad Institute Genome Sequencing Center for Infectious Disease"/>
            <person name="Wu L."/>
            <person name="Ma J."/>
        </authorList>
    </citation>
    <scope>NUCLEOTIDE SEQUENCE [LARGE SCALE GENOMIC DNA]</scope>
    <source>
        <strain evidence="4">CECT 8289</strain>
    </source>
</reference>
<name>A0ABV8QS59_9BACT</name>
<dbReference type="Proteomes" id="UP001595907">
    <property type="component" value="Unassembled WGS sequence"/>
</dbReference>
<keyword evidence="4" id="KW-1185">Reference proteome</keyword>
<dbReference type="InterPro" id="IPR006869">
    <property type="entry name" value="DUF547"/>
</dbReference>
<evidence type="ECO:0000256" key="1">
    <source>
        <dbReference type="SAM" id="SignalP"/>
    </source>
</evidence>
<dbReference type="PANTHER" id="PTHR34386">
    <property type="entry name" value="GLUTAREDOXIN"/>
    <property type="match status" value="1"/>
</dbReference>
<evidence type="ECO:0000259" key="2">
    <source>
        <dbReference type="Pfam" id="PF04784"/>
    </source>
</evidence>
<protein>
    <submittedName>
        <fullName evidence="3">DUF547 domain-containing protein</fullName>
    </submittedName>
</protein>
<dbReference type="RefSeq" id="WP_379706947.1">
    <property type="nucleotide sequence ID" value="NZ_JBHSCZ010000001.1"/>
</dbReference>
<feature type="signal peptide" evidence="1">
    <location>
        <begin position="1"/>
        <end position="20"/>
    </location>
</feature>
<feature type="domain" description="DUF547" evidence="2">
    <location>
        <begin position="74"/>
        <end position="172"/>
    </location>
</feature>
<organism evidence="3 4">
    <name type="scientific">Ferruginibacter yonginensis</name>
    <dbReference type="NCBI Taxonomy" id="1310416"/>
    <lineage>
        <taxon>Bacteria</taxon>
        <taxon>Pseudomonadati</taxon>
        <taxon>Bacteroidota</taxon>
        <taxon>Chitinophagia</taxon>
        <taxon>Chitinophagales</taxon>
        <taxon>Chitinophagaceae</taxon>
        <taxon>Ferruginibacter</taxon>
    </lineage>
</organism>
<dbReference type="PANTHER" id="PTHR34386:SF1">
    <property type="entry name" value="GLUTAREDOXIN-LIKE PROTEIN NRDH"/>
    <property type="match status" value="1"/>
</dbReference>
<dbReference type="Pfam" id="PF04784">
    <property type="entry name" value="DUF547"/>
    <property type="match status" value="1"/>
</dbReference>
<proteinExistence type="predicted"/>
<comment type="caution">
    <text evidence="3">The sequence shown here is derived from an EMBL/GenBank/DDBJ whole genome shotgun (WGS) entry which is preliminary data.</text>
</comment>
<sequence length="240" mass="26947">MKKFTLAIITLLLIALHTQAQIKNLQDYFNKVDQFLATNVKSGKVNYKGIASNKTNLDELIAFAATKQKFGSVNEEKTFYLNTYNIAVIKGITNAYPVKSPMDIAGFFDKKTFTVNGATITLNGIENDIIRKKYNDARIHFALVCGAKSCPPLPSYAFKTEKLDTQLDALTKQSIQNSNFIKIDNKASKAAVSMLFNWYKDDFIKAKGSVINFLNAYLKTPLPATTTVEFYTYDWALNTQ</sequence>
<dbReference type="InterPro" id="IPR051548">
    <property type="entry name" value="Grx-like_ET"/>
</dbReference>
<gene>
    <name evidence="3" type="ORF">ACFOWM_03130</name>
</gene>
<accession>A0ABV8QS59</accession>
<evidence type="ECO:0000313" key="3">
    <source>
        <dbReference type="EMBL" id="MFC4261859.1"/>
    </source>
</evidence>
<feature type="chain" id="PRO_5046988962" evidence="1">
    <location>
        <begin position="21"/>
        <end position="240"/>
    </location>
</feature>
<evidence type="ECO:0000313" key="4">
    <source>
        <dbReference type="Proteomes" id="UP001595907"/>
    </source>
</evidence>
<keyword evidence="1" id="KW-0732">Signal</keyword>